<dbReference type="PANTHER" id="PTHR24058">
    <property type="entry name" value="DUAL SPECIFICITY PROTEIN KINASE"/>
    <property type="match status" value="1"/>
</dbReference>
<dbReference type="GO" id="GO:0004674">
    <property type="term" value="F:protein serine/threonine kinase activity"/>
    <property type="evidence" value="ECO:0007669"/>
    <property type="project" value="UniProtKB-KW"/>
</dbReference>
<reference evidence="14" key="1">
    <citation type="submission" date="2020-11" db="EMBL/GenBank/DDBJ databases">
        <authorList>
            <person name="Whitehead M."/>
        </authorList>
    </citation>
    <scope>NUCLEOTIDE SEQUENCE</scope>
    <source>
        <strain evidence="14">EGII</strain>
    </source>
</reference>
<keyword evidence="7 11" id="KW-0067">ATP-binding</keyword>
<feature type="domain" description="Protein kinase" evidence="13">
    <location>
        <begin position="280"/>
        <end position="363"/>
    </location>
</feature>
<feature type="compositionally biased region" description="Low complexity" evidence="12">
    <location>
        <begin position="64"/>
        <end position="85"/>
    </location>
</feature>
<feature type="binding site" evidence="11">
    <location>
        <position position="309"/>
    </location>
    <ligand>
        <name>ATP</name>
        <dbReference type="ChEBI" id="CHEBI:30616"/>
    </ligand>
</feature>
<dbReference type="OrthoDB" id="9332038at2759"/>
<evidence type="ECO:0000256" key="11">
    <source>
        <dbReference type="PROSITE-ProRule" id="PRU10141"/>
    </source>
</evidence>
<evidence type="ECO:0000256" key="7">
    <source>
        <dbReference type="ARBA" id="ARBA00022840"/>
    </source>
</evidence>
<dbReference type="Proteomes" id="UP000606786">
    <property type="component" value="Unassembled WGS sequence"/>
</dbReference>
<keyword evidence="6" id="KW-0418">Kinase</keyword>
<dbReference type="PANTHER" id="PTHR24058:SF22">
    <property type="entry name" value="DUAL SPECIFICITY TYROSINE-PHOSPHORYLATION-REGULATED KINASE 4"/>
    <property type="match status" value="1"/>
</dbReference>
<comment type="catalytic activity">
    <reaction evidence="8">
        <text>L-seryl-[protein] + ATP = O-phospho-L-seryl-[protein] + ADP + H(+)</text>
        <dbReference type="Rhea" id="RHEA:17989"/>
        <dbReference type="Rhea" id="RHEA-COMP:9863"/>
        <dbReference type="Rhea" id="RHEA-COMP:11604"/>
        <dbReference type="ChEBI" id="CHEBI:15378"/>
        <dbReference type="ChEBI" id="CHEBI:29999"/>
        <dbReference type="ChEBI" id="CHEBI:30616"/>
        <dbReference type="ChEBI" id="CHEBI:83421"/>
        <dbReference type="ChEBI" id="CHEBI:456216"/>
        <dbReference type="EC" id="2.7.12.1"/>
    </reaction>
</comment>
<name>A0A811UFG5_CERCA</name>
<evidence type="ECO:0000256" key="1">
    <source>
        <dbReference type="ARBA" id="ARBA00008867"/>
    </source>
</evidence>
<dbReference type="PROSITE" id="PS50011">
    <property type="entry name" value="PROTEIN_KINASE_DOM"/>
    <property type="match status" value="1"/>
</dbReference>
<dbReference type="EMBL" id="CAJHJT010000012">
    <property type="protein sequence ID" value="CAD6997962.1"/>
    <property type="molecule type" value="Genomic_DNA"/>
</dbReference>
<keyword evidence="15" id="KW-1185">Reference proteome</keyword>
<dbReference type="InterPro" id="IPR050494">
    <property type="entry name" value="Ser_Thr_dual-spec_kinase"/>
</dbReference>
<dbReference type="Gene3D" id="3.30.10.30">
    <property type="entry name" value="DYRK"/>
    <property type="match status" value="1"/>
</dbReference>
<dbReference type="GO" id="GO:0005856">
    <property type="term" value="C:cytoskeleton"/>
    <property type="evidence" value="ECO:0007669"/>
    <property type="project" value="TreeGrafter"/>
</dbReference>
<protein>
    <recommendedName>
        <fullName evidence="2">dual-specificity kinase</fullName>
        <ecNumber evidence="2">2.7.12.1</ecNumber>
    </recommendedName>
</protein>
<evidence type="ECO:0000256" key="6">
    <source>
        <dbReference type="ARBA" id="ARBA00022777"/>
    </source>
</evidence>
<evidence type="ECO:0000313" key="14">
    <source>
        <dbReference type="EMBL" id="CAD6997962.1"/>
    </source>
</evidence>
<sequence length="363" mass="39634">MLDRCEMPIQIDNDKLRRVSAVVDRDNRLSNSRLDLPTVCNGGVGGGGGGGNVVSGGGGGNGTTRGSSRSSRCLDVHNNLLNSNHSHTHHNGHHQRSPTSHSNSNVKSSSNTNIKGSSNSNNNSGSTNSNNKQQQTTNTNNSNSNNNNAGHNNSNNSSNNNNIGSPVSSTTISSHGNSSTSGGERGSSTKSNSSSGSGGSDNMKCITPMTPSELVKKYRNYLTDVEFEELKVYKEIWYFGQNASKNFNKPAITNGTVNLGFDDENGNYKIIEHDHIAFRYEILEVIGKGSFGQVIRAMDHKTNTYVAIKIIRNKRRFLNQAVVELNILDELREKDADGSHNVIHMLDYTYFRKHLCITFELLR</sequence>
<evidence type="ECO:0000256" key="4">
    <source>
        <dbReference type="ARBA" id="ARBA00022679"/>
    </source>
</evidence>
<feature type="compositionally biased region" description="Low complexity" evidence="12">
    <location>
        <begin position="97"/>
        <end position="195"/>
    </location>
</feature>
<evidence type="ECO:0000313" key="15">
    <source>
        <dbReference type="Proteomes" id="UP000606786"/>
    </source>
</evidence>
<dbReference type="InterPro" id="IPR011009">
    <property type="entry name" value="Kinase-like_dom_sf"/>
</dbReference>
<evidence type="ECO:0000256" key="3">
    <source>
        <dbReference type="ARBA" id="ARBA00022527"/>
    </source>
</evidence>
<evidence type="ECO:0000256" key="10">
    <source>
        <dbReference type="ARBA" id="ARBA00051680"/>
    </source>
</evidence>
<dbReference type="GO" id="GO:0004712">
    <property type="term" value="F:protein serine/threonine/tyrosine kinase activity"/>
    <property type="evidence" value="ECO:0007669"/>
    <property type="project" value="UniProtKB-EC"/>
</dbReference>
<comment type="caution">
    <text evidence="14">The sequence shown here is derived from an EMBL/GenBank/DDBJ whole genome shotgun (WGS) entry which is preliminary data.</text>
</comment>
<evidence type="ECO:0000259" key="13">
    <source>
        <dbReference type="PROSITE" id="PS50011"/>
    </source>
</evidence>
<feature type="compositionally biased region" description="Basic residues" evidence="12">
    <location>
        <begin position="86"/>
        <end position="96"/>
    </location>
</feature>
<keyword evidence="5 11" id="KW-0547">Nucleotide-binding</keyword>
<organism evidence="14 15">
    <name type="scientific">Ceratitis capitata</name>
    <name type="common">Mediterranean fruit fly</name>
    <name type="synonym">Tephritis capitata</name>
    <dbReference type="NCBI Taxonomy" id="7213"/>
    <lineage>
        <taxon>Eukaryota</taxon>
        <taxon>Metazoa</taxon>
        <taxon>Ecdysozoa</taxon>
        <taxon>Arthropoda</taxon>
        <taxon>Hexapoda</taxon>
        <taxon>Insecta</taxon>
        <taxon>Pterygota</taxon>
        <taxon>Neoptera</taxon>
        <taxon>Endopterygota</taxon>
        <taxon>Diptera</taxon>
        <taxon>Brachycera</taxon>
        <taxon>Muscomorpha</taxon>
        <taxon>Tephritoidea</taxon>
        <taxon>Tephritidae</taxon>
        <taxon>Ceratitis</taxon>
        <taxon>Ceratitis</taxon>
    </lineage>
</organism>
<dbReference type="GO" id="GO:0005737">
    <property type="term" value="C:cytoplasm"/>
    <property type="evidence" value="ECO:0007669"/>
    <property type="project" value="TreeGrafter"/>
</dbReference>
<accession>A0A811UFG5</accession>
<dbReference type="GO" id="GO:0005634">
    <property type="term" value="C:nucleus"/>
    <property type="evidence" value="ECO:0007669"/>
    <property type="project" value="TreeGrafter"/>
</dbReference>
<dbReference type="AlphaFoldDB" id="A0A811UFG5"/>
<dbReference type="InterPro" id="IPR017441">
    <property type="entry name" value="Protein_kinase_ATP_BS"/>
</dbReference>
<comment type="similarity">
    <text evidence="1">Belongs to the protein kinase superfamily. CMGC Ser/Thr protein kinase family. MNB/DYRK subfamily.</text>
</comment>
<feature type="region of interest" description="Disordered" evidence="12">
    <location>
        <begin position="44"/>
        <end position="205"/>
    </location>
</feature>
<evidence type="ECO:0000256" key="9">
    <source>
        <dbReference type="ARBA" id="ARBA00049308"/>
    </source>
</evidence>
<dbReference type="InterPro" id="IPR000719">
    <property type="entry name" value="Prot_kinase_dom"/>
</dbReference>
<gene>
    <name evidence="14" type="ORF">CCAP1982_LOCUS6580</name>
</gene>
<dbReference type="Pfam" id="PF00069">
    <property type="entry name" value="Pkinase"/>
    <property type="match status" value="1"/>
</dbReference>
<keyword evidence="4" id="KW-0808">Transferase</keyword>
<evidence type="ECO:0000256" key="5">
    <source>
        <dbReference type="ARBA" id="ARBA00022741"/>
    </source>
</evidence>
<dbReference type="GO" id="GO:0005524">
    <property type="term" value="F:ATP binding"/>
    <property type="evidence" value="ECO:0007669"/>
    <property type="project" value="UniProtKB-UniRule"/>
</dbReference>
<keyword evidence="3" id="KW-0723">Serine/threonine-protein kinase</keyword>
<proteinExistence type="inferred from homology"/>
<comment type="catalytic activity">
    <reaction evidence="10">
        <text>L-tyrosyl-[protein] + ATP = O-phospho-L-tyrosyl-[protein] + ADP + H(+)</text>
        <dbReference type="Rhea" id="RHEA:10596"/>
        <dbReference type="Rhea" id="RHEA-COMP:10136"/>
        <dbReference type="Rhea" id="RHEA-COMP:20101"/>
        <dbReference type="ChEBI" id="CHEBI:15378"/>
        <dbReference type="ChEBI" id="CHEBI:30616"/>
        <dbReference type="ChEBI" id="CHEBI:46858"/>
        <dbReference type="ChEBI" id="CHEBI:61978"/>
        <dbReference type="ChEBI" id="CHEBI:456216"/>
        <dbReference type="EC" id="2.7.12.1"/>
    </reaction>
</comment>
<dbReference type="PROSITE" id="PS00107">
    <property type="entry name" value="PROTEIN_KINASE_ATP"/>
    <property type="match status" value="1"/>
</dbReference>
<evidence type="ECO:0000256" key="8">
    <source>
        <dbReference type="ARBA" id="ARBA00049003"/>
    </source>
</evidence>
<dbReference type="FunFam" id="3.30.200.20:FF:000127">
    <property type="entry name" value="Putative dual specificity tyrosine-phosphorylation-regulated kinase 2"/>
    <property type="match status" value="1"/>
</dbReference>
<comment type="catalytic activity">
    <reaction evidence="9">
        <text>L-threonyl-[protein] + ATP = O-phospho-L-threonyl-[protein] + ADP + H(+)</text>
        <dbReference type="Rhea" id="RHEA:46608"/>
        <dbReference type="Rhea" id="RHEA-COMP:11060"/>
        <dbReference type="Rhea" id="RHEA-COMP:11605"/>
        <dbReference type="ChEBI" id="CHEBI:15378"/>
        <dbReference type="ChEBI" id="CHEBI:30013"/>
        <dbReference type="ChEBI" id="CHEBI:30616"/>
        <dbReference type="ChEBI" id="CHEBI:61977"/>
        <dbReference type="ChEBI" id="CHEBI:456216"/>
        <dbReference type="EC" id="2.7.12.1"/>
    </reaction>
</comment>
<dbReference type="SUPFAM" id="SSF56112">
    <property type="entry name" value="Protein kinase-like (PK-like)"/>
    <property type="match status" value="1"/>
</dbReference>
<feature type="compositionally biased region" description="Gly residues" evidence="12">
    <location>
        <begin position="44"/>
        <end position="63"/>
    </location>
</feature>
<dbReference type="Gene3D" id="3.30.200.20">
    <property type="entry name" value="Phosphorylase Kinase, domain 1"/>
    <property type="match status" value="1"/>
</dbReference>
<dbReference type="InterPro" id="IPR042521">
    <property type="entry name" value="DYRK"/>
</dbReference>
<evidence type="ECO:0000256" key="12">
    <source>
        <dbReference type="SAM" id="MobiDB-lite"/>
    </source>
</evidence>
<evidence type="ECO:0000256" key="2">
    <source>
        <dbReference type="ARBA" id="ARBA00013203"/>
    </source>
</evidence>
<dbReference type="EC" id="2.7.12.1" evidence="2"/>